<dbReference type="OrthoDB" id="5580718at2"/>
<feature type="signal peptide" evidence="1">
    <location>
        <begin position="1"/>
        <end position="23"/>
    </location>
</feature>
<dbReference type="Gene3D" id="2.40.70.10">
    <property type="entry name" value="Acid Proteases"/>
    <property type="match status" value="1"/>
</dbReference>
<gene>
    <name evidence="2" type="ORF">SAMN03080617_01435</name>
</gene>
<organism evidence="2 3">
    <name type="scientific">Algoriphagus alkaliphilus</name>
    <dbReference type="NCBI Taxonomy" id="279824"/>
    <lineage>
        <taxon>Bacteria</taxon>
        <taxon>Pseudomonadati</taxon>
        <taxon>Bacteroidota</taxon>
        <taxon>Cytophagia</taxon>
        <taxon>Cytophagales</taxon>
        <taxon>Cyclobacteriaceae</taxon>
        <taxon>Algoriphagus</taxon>
    </lineage>
</organism>
<proteinExistence type="predicted"/>
<dbReference type="SUPFAM" id="SSF50630">
    <property type="entry name" value="Acid proteases"/>
    <property type="match status" value="1"/>
</dbReference>
<keyword evidence="3" id="KW-1185">Reference proteome</keyword>
<dbReference type="GO" id="GO:0008233">
    <property type="term" value="F:peptidase activity"/>
    <property type="evidence" value="ECO:0007669"/>
    <property type="project" value="UniProtKB-KW"/>
</dbReference>
<dbReference type="InterPro" id="IPR021109">
    <property type="entry name" value="Peptidase_aspartic_dom_sf"/>
</dbReference>
<sequence length="384" mass="43681">MKITPPIFLITWISFIFLSPVSAQDNQSVYAFPFHMDYRWIVFEGLMNGVQTDFVFDTGTSLGMANSLSESKGRITTTGKKMKILDVNNEVKNVDLGKSDVIQIGGFQFKNVFSLINDMDLMYCKDTYLLGSDIISQLNWEIDFEKQVIKVSKKPFPIQDSDLVFKVGYLDQRPFTSLQIMDLAYERLTLIDFGYTGVLDIPSVNKNIQSFLTEKERKGLSNPFFRYASGALGSNSFPSTTIWMDSLRLGQNYLPKIPVDFEDKTKTKIGLEFFKTLSSKTIINNSKSTYALQLREHPEFEKSNGIAVSFEDGKFFLKGKPIGLTPQDSLIEVEEEILSINGFKAADFENNCQFLDWYISLRPLDIQITKLDGTQLIFPKIVLN</sequence>
<evidence type="ECO:0000313" key="2">
    <source>
        <dbReference type="EMBL" id="SDA63429.1"/>
    </source>
</evidence>
<dbReference type="STRING" id="279824.SAMN03080617_01435"/>
<protein>
    <submittedName>
        <fullName evidence="2">Aspartyl protease</fullName>
    </submittedName>
</protein>
<dbReference type="RefSeq" id="WP_092729266.1">
    <property type="nucleotide sequence ID" value="NZ_FMXE01000008.1"/>
</dbReference>
<dbReference type="AlphaFoldDB" id="A0A1G5WZ54"/>
<evidence type="ECO:0000256" key="1">
    <source>
        <dbReference type="SAM" id="SignalP"/>
    </source>
</evidence>
<accession>A0A1G5WZ54</accession>
<keyword evidence="2" id="KW-0378">Hydrolase</keyword>
<reference evidence="3" key="1">
    <citation type="submission" date="2016-10" db="EMBL/GenBank/DDBJ databases">
        <authorList>
            <person name="Varghese N."/>
            <person name="Submissions S."/>
        </authorList>
    </citation>
    <scope>NUCLEOTIDE SEQUENCE [LARGE SCALE GENOMIC DNA]</scope>
    <source>
        <strain evidence="3">DSM 22703</strain>
    </source>
</reference>
<evidence type="ECO:0000313" key="3">
    <source>
        <dbReference type="Proteomes" id="UP000198756"/>
    </source>
</evidence>
<dbReference type="EMBL" id="FMXE01000008">
    <property type="protein sequence ID" value="SDA63429.1"/>
    <property type="molecule type" value="Genomic_DNA"/>
</dbReference>
<keyword evidence="2" id="KW-0645">Protease</keyword>
<name>A0A1G5WZ54_9BACT</name>
<dbReference type="GO" id="GO:0006508">
    <property type="term" value="P:proteolysis"/>
    <property type="evidence" value="ECO:0007669"/>
    <property type="project" value="UniProtKB-KW"/>
</dbReference>
<dbReference type="Proteomes" id="UP000198756">
    <property type="component" value="Unassembled WGS sequence"/>
</dbReference>
<dbReference type="Pfam" id="PF13650">
    <property type="entry name" value="Asp_protease_2"/>
    <property type="match status" value="1"/>
</dbReference>
<feature type="chain" id="PRO_5011620146" evidence="1">
    <location>
        <begin position="24"/>
        <end position="384"/>
    </location>
</feature>
<keyword evidence="1" id="KW-0732">Signal</keyword>